<organism evidence="2 3">
    <name type="scientific">Paramormyrops kingsleyae</name>
    <dbReference type="NCBI Taxonomy" id="1676925"/>
    <lineage>
        <taxon>Eukaryota</taxon>
        <taxon>Metazoa</taxon>
        <taxon>Chordata</taxon>
        <taxon>Craniata</taxon>
        <taxon>Vertebrata</taxon>
        <taxon>Euteleostomi</taxon>
        <taxon>Actinopterygii</taxon>
        <taxon>Neopterygii</taxon>
        <taxon>Teleostei</taxon>
        <taxon>Osteoglossocephala</taxon>
        <taxon>Osteoglossomorpha</taxon>
        <taxon>Osteoglossiformes</taxon>
        <taxon>Mormyridae</taxon>
        <taxon>Paramormyrops</taxon>
    </lineage>
</organism>
<dbReference type="PANTHER" id="PTHR11949:SF26">
    <property type="entry name" value="INTERFERON REGULATORY FACTOR 9"/>
    <property type="match status" value="1"/>
</dbReference>
<dbReference type="SUPFAM" id="SSF49879">
    <property type="entry name" value="SMAD/FHA domain"/>
    <property type="match status" value="1"/>
</dbReference>
<dbReference type="InterPro" id="IPR019471">
    <property type="entry name" value="Interferon_reg_factor-3"/>
</dbReference>
<dbReference type="GeneTree" id="ENSGT00940000166207"/>
<evidence type="ECO:0000259" key="1">
    <source>
        <dbReference type="SMART" id="SM01243"/>
    </source>
</evidence>
<evidence type="ECO:0000313" key="2">
    <source>
        <dbReference type="Ensembl" id="ENSPKIP00000031548.1"/>
    </source>
</evidence>
<sequence>MSDAEAQSHPCLIITLYYLGHEVLKREIFGNDVRIAHFPSSHGTTGSLGLVGIERIALPKPPPSLFTGRKEQAFASLLPYMEKGVMLASTKLGIYAKRFCQARVFWTGPHTSESGPHKLECTDHPVMLFSRQAFQQELAVFSQSGGAPPRCGVTLCFGEELSDTDDLSSKLITVQVPSRPCLFKTLQPLVTRRPWIKI</sequence>
<name>A0A3B3SMH5_9TELE</name>
<dbReference type="Gene3D" id="2.60.200.10">
    <property type="match status" value="1"/>
</dbReference>
<reference evidence="2" key="1">
    <citation type="submission" date="2025-08" db="UniProtKB">
        <authorList>
            <consortium name="Ensembl"/>
        </authorList>
    </citation>
    <scope>IDENTIFICATION</scope>
</reference>
<proteinExistence type="predicted"/>
<dbReference type="GO" id="GO:0000978">
    <property type="term" value="F:RNA polymerase II cis-regulatory region sequence-specific DNA binding"/>
    <property type="evidence" value="ECO:0007669"/>
    <property type="project" value="TreeGrafter"/>
</dbReference>
<dbReference type="AlphaFoldDB" id="A0A3B3SMH5"/>
<feature type="domain" description="Interferon regulatory factor-3" evidence="1">
    <location>
        <begin position="9"/>
        <end position="187"/>
    </location>
</feature>
<dbReference type="InterPro" id="IPR017855">
    <property type="entry name" value="SMAD-like_dom_sf"/>
</dbReference>
<dbReference type="Ensembl" id="ENSPKIT00000012395.1">
    <property type="protein sequence ID" value="ENSPKIP00000031548.1"/>
    <property type="gene ID" value="ENSPKIG00000011986.1"/>
</dbReference>
<keyword evidence="3" id="KW-1185">Reference proteome</keyword>
<protein>
    <recommendedName>
        <fullName evidence="1">Interferon regulatory factor-3 domain-containing protein</fullName>
    </recommendedName>
</protein>
<reference evidence="2" key="2">
    <citation type="submission" date="2025-09" db="UniProtKB">
        <authorList>
            <consortium name="Ensembl"/>
        </authorList>
    </citation>
    <scope>IDENTIFICATION</scope>
</reference>
<dbReference type="GO" id="GO:0000981">
    <property type="term" value="F:DNA-binding transcription factor activity, RNA polymerase II-specific"/>
    <property type="evidence" value="ECO:0007669"/>
    <property type="project" value="TreeGrafter"/>
</dbReference>
<dbReference type="GO" id="GO:0002376">
    <property type="term" value="P:immune system process"/>
    <property type="evidence" value="ECO:0007669"/>
    <property type="project" value="TreeGrafter"/>
</dbReference>
<accession>A0A3B3SMH5</accession>
<dbReference type="Proteomes" id="UP000261540">
    <property type="component" value="Unplaced"/>
</dbReference>
<dbReference type="PANTHER" id="PTHR11949">
    <property type="entry name" value="INTERFERON REGULATORY FACTOR"/>
    <property type="match status" value="1"/>
</dbReference>
<dbReference type="STRING" id="1676925.ENSPKIP00000031548"/>
<dbReference type="Pfam" id="PF10401">
    <property type="entry name" value="IRF-3"/>
    <property type="match status" value="1"/>
</dbReference>
<dbReference type="SMART" id="SM01243">
    <property type="entry name" value="IRF-3"/>
    <property type="match status" value="1"/>
</dbReference>
<dbReference type="InterPro" id="IPR008984">
    <property type="entry name" value="SMAD_FHA_dom_sf"/>
</dbReference>
<dbReference type="GO" id="GO:0005634">
    <property type="term" value="C:nucleus"/>
    <property type="evidence" value="ECO:0007669"/>
    <property type="project" value="TreeGrafter"/>
</dbReference>
<evidence type="ECO:0000313" key="3">
    <source>
        <dbReference type="Proteomes" id="UP000261540"/>
    </source>
</evidence>